<dbReference type="PANTHER" id="PTHR12960">
    <property type="entry name" value="GLE-1-RELATED"/>
    <property type="match status" value="1"/>
</dbReference>
<keyword evidence="6" id="KW-0811">Translocation</keyword>
<evidence type="ECO:0000256" key="4">
    <source>
        <dbReference type="ARBA" id="ARBA00022816"/>
    </source>
</evidence>
<dbReference type="GO" id="GO:0044614">
    <property type="term" value="C:nuclear pore cytoplasmic filaments"/>
    <property type="evidence" value="ECO:0007669"/>
    <property type="project" value="TreeGrafter"/>
</dbReference>
<keyword evidence="4" id="KW-0509">mRNA transport</keyword>
<dbReference type="GO" id="GO:0016973">
    <property type="term" value="P:poly(A)+ mRNA export from nucleus"/>
    <property type="evidence" value="ECO:0007669"/>
    <property type="project" value="InterPro"/>
</dbReference>
<dbReference type="PANTHER" id="PTHR12960:SF0">
    <property type="entry name" value="MRNA EXPORT FACTOR GLE1"/>
    <property type="match status" value="1"/>
</dbReference>
<evidence type="ECO:0000256" key="3">
    <source>
        <dbReference type="ARBA" id="ARBA00022448"/>
    </source>
</evidence>
<dbReference type="OrthoDB" id="420884at2759"/>
<evidence type="ECO:0000256" key="8">
    <source>
        <dbReference type="ARBA" id="ARBA00023242"/>
    </source>
</evidence>
<keyword evidence="5" id="KW-0653">Protein transport</keyword>
<keyword evidence="8" id="KW-0539">Nucleus</keyword>
<accession>A0A9P4VU33</accession>
<evidence type="ECO:0000256" key="9">
    <source>
        <dbReference type="ARBA" id="ARBA00026227"/>
    </source>
</evidence>
<evidence type="ECO:0000256" key="5">
    <source>
        <dbReference type="ARBA" id="ARBA00022927"/>
    </source>
</evidence>
<reference evidence="12" key="1">
    <citation type="journal article" date="2020" name="Stud. Mycol.">
        <title>101 Dothideomycetes genomes: a test case for predicting lifestyles and emergence of pathogens.</title>
        <authorList>
            <person name="Haridas S."/>
            <person name="Albert R."/>
            <person name="Binder M."/>
            <person name="Bloem J."/>
            <person name="Labutti K."/>
            <person name="Salamov A."/>
            <person name="Andreopoulos B."/>
            <person name="Baker S."/>
            <person name="Barry K."/>
            <person name="Bills G."/>
            <person name="Bluhm B."/>
            <person name="Cannon C."/>
            <person name="Castanera R."/>
            <person name="Culley D."/>
            <person name="Daum C."/>
            <person name="Ezra D."/>
            <person name="Gonzalez J."/>
            <person name="Henrissat B."/>
            <person name="Kuo A."/>
            <person name="Liang C."/>
            <person name="Lipzen A."/>
            <person name="Lutzoni F."/>
            <person name="Magnuson J."/>
            <person name="Mondo S."/>
            <person name="Nolan M."/>
            <person name="Ohm R."/>
            <person name="Pangilinan J."/>
            <person name="Park H.-J."/>
            <person name="Ramirez L."/>
            <person name="Alfaro M."/>
            <person name="Sun H."/>
            <person name="Tritt A."/>
            <person name="Yoshinaga Y."/>
            <person name="Zwiers L.-H."/>
            <person name="Turgeon B."/>
            <person name="Goodwin S."/>
            <person name="Spatafora J."/>
            <person name="Crous P."/>
            <person name="Grigoriev I."/>
        </authorList>
    </citation>
    <scope>NUCLEOTIDE SEQUENCE</scope>
    <source>
        <strain evidence="12">CBS 101060</strain>
    </source>
</reference>
<dbReference type="InterPro" id="IPR038506">
    <property type="entry name" value="GLE1-like_sf"/>
</dbReference>
<comment type="caution">
    <text evidence="12">The sequence shown here is derived from an EMBL/GenBank/DDBJ whole genome shotgun (WGS) entry which is preliminary data.</text>
</comment>
<evidence type="ECO:0000256" key="2">
    <source>
        <dbReference type="ARBA" id="ARBA00011056"/>
    </source>
</evidence>
<feature type="compositionally biased region" description="Polar residues" evidence="11">
    <location>
        <begin position="1"/>
        <end position="20"/>
    </location>
</feature>
<dbReference type="GO" id="GO:0031369">
    <property type="term" value="F:translation initiation factor binding"/>
    <property type="evidence" value="ECO:0007669"/>
    <property type="project" value="TreeGrafter"/>
</dbReference>
<feature type="compositionally biased region" description="Polar residues" evidence="11">
    <location>
        <begin position="207"/>
        <end position="226"/>
    </location>
</feature>
<evidence type="ECO:0000256" key="6">
    <source>
        <dbReference type="ARBA" id="ARBA00023010"/>
    </source>
</evidence>
<dbReference type="InterPro" id="IPR012476">
    <property type="entry name" value="GLE1"/>
</dbReference>
<proteinExistence type="inferred from homology"/>
<dbReference type="Proteomes" id="UP000799429">
    <property type="component" value="Unassembled WGS sequence"/>
</dbReference>
<comment type="similarity">
    <text evidence="2">Belongs to the GLE1 family.</text>
</comment>
<feature type="region of interest" description="Disordered" evidence="11">
    <location>
        <begin position="139"/>
        <end position="268"/>
    </location>
</feature>
<feature type="compositionally biased region" description="Low complexity" evidence="11">
    <location>
        <begin position="227"/>
        <end position="258"/>
    </location>
</feature>
<name>A0A9P4VU33_9PEZI</name>
<dbReference type="GO" id="GO:0015031">
    <property type="term" value="P:protein transport"/>
    <property type="evidence" value="ECO:0007669"/>
    <property type="project" value="UniProtKB-KW"/>
</dbReference>
<dbReference type="Pfam" id="PF07817">
    <property type="entry name" value="GLE1"/>
    <property type="match status" value="1"/>
</dbReference>
<feature type="compositionally biased region" description="Basic and acidic residues" evidence="11">
    <location>
        <begin position="139"/>
        <end position="205"/>
    </location>
</feature>
<organism evidence="12 13">
    <name type="scientific">Patellaria atrata CBS 101060</name>
    <dbReference type="NCBI Taxonomy" id="1346257"/>
    <lineage>
        <taxon>Eukaryota</taxon>
        <taxon>Fungi</taxon>
        <taxon>Dikarya</taxon>
        <taxon>Ascomycota</taxon>
        <taxon>Pezizomycotina</taxon>
        <taxon>Dothideomycetes</taxon>
        <taxon>Dothideomycetes incertae sedis</taxon>
        <taxon>Patellariales</taxon>
        <taxon>Patellariaceae</taxon>
        <taxon>Patellaria</taxon>
    </lineage>
</organism>
<keyword evidence="13" id="KW-1185">Reference proteome</keyword>
<dbReference type="EMBL" id="MU006090">
    <property type="protein sequence ID" value="KAF2842115.1"/>
    <property type="molecule type" value="Genomic_DNA"/>
</dbReference>
<evidence type="ECO:0000256" key="11">
    <source>
        <dbReference type="SAM" id="MobiDB-lite"/>
    </source>
</evidence>
<evidence type="ECO:0000313" key="12">
    <source>
        <dbReference type="EMBL" id="KAF2842115.1"/>
    </source>
</evidence>
<keyword evidence="7" id="KW-0906">Nuclear pore complex</keyword>
<dbReference type="Gene3D" id="1.25.40.510">
    <property type="entry name" value="GLE1-like"/>
    <property type="match status" value="1"/>
</dbReference>
<feature type="region of interest" description="Disordered" evidence="11">
    <location>
        <begin position="1"/>
        <end position="48"/>
    </location>
</feature>
<feature type="compositionally biased region" description="Basic and acidic residues" evidence="11">
    <location>
        <begin position="259"/>
        <end position="268"/>
    </location>
</feature>
<evidence type="ECO:0000313" key="13">
    <source>
        <dbReference type="Proteomes" id="UP000799429"/>
    </source>
</evidence>
<evidence type="ECO:0000256" key="1">
    <source>
        <dbReference type="ARBA" id="ARBA00004567"/>
    </source>
</evidence>
<gene>
    <name evidence="12" type="ORF">M501DRAFT_386232</name>
</gene>
<dbReference type="GO" id="GO:0005737">
    <property type="term" value="C:cytoplasm"/>
    <property type="evidence" value="ECO:0007669"/>
    <property type="project" value="TreeGrafter"/>
</dbReference>
<dbReference type="AlphaFoldDB" id="A0A9P4VU33"/>
<dbReference type="GO" id="GO:0005543">
    <property type="term" value="F:phospholipid binding"/>
    <property type="evidence" value="ECO:0007669"/>
    <property type="project" value="TreeGrafter"/>
</dbReference>
<keyword evidence="3" id="KW-0813">Transport</keyword>
<comment type="subcellular location">
    <subcellularLocation>
        <location evidence="1">Nucleus</location>
        <location evidence="1">Nuclear pore complex</location>
    </subcellularLocation>
</comment>
<dbReference type="GO" id="GO:0000822">
    <property type="term" value="F:inositol hexakisphosphate binding"/>
    <property type="evidence" value="ECO:0007669"/>
    <property type="project" value="TreeGrafter"/>
</dbReference>
<feature type="compositionally biased region" description="Basic and acidic residues" evidence="11">
    <location>
        <begin position="77"/>
        <end position="92"/>
    </location>
</feature>
<sequence>MSSPRRSSLRNTSSPHSSLDSPAKQLHHEARRRRVAHTDPDHVTDSPSRQLLEEFQRMQINQERGFQLQLEKAASQQKERHDAALAEAARRHEEIRKETERALEVHRLEVERAKIREEAEEQRRLDDLRQAIVANELAERRRLLEEQRRREEEEDEKRRIEAEEKAVAEARIRAEAERKAAEDVRKQAEKADAERRVREAVEAAKRTTTTHASSATQPQIQPTPAVSSSGSTSAAQSTGRQAPLASSLATSSEATSSRRSLEQREATHQQYLDLHERLKIMRQDVQKQLASQGKEVKNQVGDLRRRLNKCVGQLTIVKDRNKVPTLRSAAQVSMTIDIRPYIIAPLPDLPYPDYQYPTILLFFLNFFSKYVIAQFASECSSQPAMAEPLGILVATVFSDPAFKWQDISLVDVFLAKMRKSCPVLWGIYGPESSERGRGRLGWRRVDDEWISAKEHGERMTGLSFGFASVTLRDFTKSKHPNPVPNYIFWDCLASILATPPAETTQTHFLVLKALVENSVERFVQFYGRAGLVALRLAVIEFPERAEKAGISNSAVSSVKVLRGVWKTELKVTV</sequence>
<protein>
    <recommendedName>
        <fullName evidence="9">mRNA export factor GLE1</fullName>
    </recommendedName>
    <alternativeName>
        <fullName evidence="10">Nucleoporin GLE1</fullName>
    </alternativeName>
</protein>
<evidence type="ECO:0000256" key="10">
    <source>
        <dbReference type="ARBA" id="ARBA00029983"/>
    </source>
</evidence>
<evidence type="ECO:0000256" key="7">
    <source>
        <dbReference type="ARBA" id="ARBA00023132"/>
    </source>
</evidence>
<feature type="region of interest" description="Disordered" evidence="11">
    <location>
        <begin position="69"/>
        <end position="92"/>
    </location>
</feature>